<dbReference type="InterPro" id="IPR024983">
    <property type="entry name" value="CHAT_dom"/>
</dbReference>
<comment type="caution">
    <text evidence="2">The sequence shown here is derived from an EMBL/GenBank/DDBJ whole genome shotgun (WGS) entry which is preliminary data.</text>
</comment>
<proteinExistence type="predicted"/>
<dbReference type="Pfam" id="PF07721">
    <property type="entry name" value="TPR_4"/>
    <property type="match status" value="1"/>
</dbReference>
<dbReference type="EMBL" id="PVWK01000022">
    <property type="protein sequence ID" value="PSB33069.1"/>
    <property type="molecule type" value="Genomic_DNA"/>
</dbReference>
<reference evidence="2 3" key="2">
    <citation type="submission" date="2018-03" db="EMBL/GenBank/DDBJ databases">
        <title>The ancient ancestry and fast evolution of plastids.</title>
        <authorList>
            <person name="Moore K.R."/>
            <person name="Magnabosco C."/>
            <person name="Momper L."/>
            <person name="Gold D.A."/>
            <person name="Bosak T."/>
            <person name="Fournier G.P."/>
        </authorList>
    </citation>
    <scope>NUCLEOTIDE SEQUENCE [LARGE SCALE GENOMIC DNA]</scope>
    <source>
        <strain evidence="2 3">ULC18</strain>
    </source>
</reference>
<name>A0A2T1EJY7_9CYAN</name>
<dbReference type="AlphaFoldDB" id="A0A2T1EJY7"/>
<organism evidence="2 3">
    <name type="scientific">Stenomitos frigidus ULC18</name>
    <dbReference type="NCBI Taxonomy" id="2107698"/>
    <lineage>
        <taxon>Bacteria</taxon>
        <taxon>Bacillati</taxon>
        <taxon>Cyanobacteriota</taxon>
        <taxon>Cyanophyceae</taxon>
        <taxon>Leptolyngbyales</taxon>
        <taxon>Leptolyngbyaceae</taxon>
        <taxon>Stenomitos</taxon>
    </lineage>
</organism>
<gene>
    <name evidence="2" type="ORF">C7B82_04795</name>
</gene>
<protein>
    <recommendedName>
        <fullName evidence="1">CHAT domain-containing protein</fullName>
    </recommendedName>
</protein>
<keyword evidence="3" id="KW-1185">Reference proteome</keyword>
<dbReference type="InterPro" id="IPR019734">
    <property type="entry name" value="TPR_rpt"/>
</dbReference>
<evidence type="ECO:0000313" key="3">
    <source>
        <dbReference type="Proteomes" id="UP000239576"/>
    </source>
</evidence>
<dbReference type="RefSeq" id="WP_106255178.1">
    <property type="nucleotide sequence ID" value="NZ_CAWNSW010000081.1"/>
</dbReference>
<dbReference type="OrthoDB" id="446317at2"/>
<dbReference type="Proteomes" id="UP000239576">
    <property type="component" value="Unassembled WGS sequence"/>
</dbReference>
<sequence>MRLSTLLRSLGLSISTVLLILCLAGIAPSPAIQKAVLPTPIAAPASTTPLQLTQDGRRQYENGQFAEAITLWQNAAAGFEAANDPINQAMVLSNLALAYQQLGQMQQAQQTIEKSLQLLGCSASGTACRVSDKDQTKVLAQALTTLGSLQLAQGQAEQALTTWQQAGDRYQQVNDQAGVVRTQINQAQALQAGGLYRRAEALLQQVSQTLEKQADPTIKVSGLISYGDALRRMGNLKQSQDVLKNALKLAQQQRAIADTAAAYLSLGNTVRAQIRSGNSAASQPTDTALHYYQQAAAIAPNPTVKMQAQLNQLSLLIETKSWQDAQTLAQQLLPQFPGLPTSRTKTYAQISYASNLIQLAAKDAPSGYGRLCQERTALDRPTVYTQGNDTQGKAVAIDKVKSLAPTIALDQITQPFSPLTIAAYTLADAIQQSSTVQDWQAKSFALGYLGHAYEIDGRCSEALPLTRQALALAQSHKALDIAYRWEWQTGRLYRDLATTPIANRDKQAIATSPEYQNAIAAYKAAFATLQSLRRDLAAGNADAQFNFQEQTEEPIYREFVDLLLRPTTPSQDNLAQARAVIESLQIAELENFLQEPCVASNAESIDRVADEANSTTAALFPIILKDRIEVILKLPRQKDLIHYSYAITEAQVSETIEQFHQKLQLDYGFETVKVEAKAVYDWLLAQGRTQLDTAKIDTLVFVPDSKLRNVPMSALYDGKQFLVENFATTVALNLQLQNPKPLPKQLRVLAASLTDPPANFANFAKLENVNKELTAIANAGITVIPIQDKQFTTQAFNQKINQSSFSIVHLATHGQFSSDPQKTFLLTASGSIKVDDIGTLFRTRGLNRTDEIELLVLSACETASGDNRATLGIAGTTVRAGARSAIASLWSLDDESSVELMKQFYQQLGKGSISRAEALRQAQLALIKSEQYAYPRYWAPLILLGNWL</sequence>
<dbReference type="Pfam" id="PF12770">
    <property type="entry name" value="CHAT"/>
    <property type="match status" value="1"/>
</dbReference>
<reference evidence="3" key="1">
    <citation type="submission" date="2018-02" db="EMBL/GenBank/DDBJ databases">
        <authorList>
            <person name="Moore K."/>
            <person name="Momper L."/>
        </authorList>
    </citation>
    <scope>NUCLEOTIDE SEQUENCE [LARGE SCALE GENOMIC DNA]</scope>
    <source>
        <strain evidence="3">ULC18</strain>
    </source>
</reference>
<dbReference type="Gene3D" id="1.25.40.10">
    <property type="entry name" value="Tetratricopeptide repeat domain"/>
    <property type="match status" value="1"/>
</dbReference>
<evidence type="ECO:0000259" key="1">
    <source>
        <dbReference type="Pfam" id="PF12770"/>
    </source>
</evidence>
<dbReference type="GO" id="GO:0042802">
    <property type="term" value="F:identical protein binding"/>
    <property type="evidence" value="ECO:0007669"/>
    <property type="project" value="InterPro"/>
</dbReference>
<dbReference type="InterPro" id="IPR011990">
    <property type="entry name" value="TPR-like_helical_dom_sf"/>
</dbReference>
<accession>A0A2T1EJY7</accession>
<dbReference type="PANTHER" id="PTHR10098:SF112">
    <property type="entry name" value="SLR0380 PROTEIN"/>
    <property type="match status" value="1"/>
</dbReference>
<dbReference type="InterPro" id="IPR011717">
    <property type="entry name" value="TPR-4"/>
</dbReference>
<dbReference type="SUPFAM" id="SSF48452">
    <property type="entry name" value="TPR-like"/>
    <property type="match status" value="2"/>
</dbReference>
<evidence type="ECO:0000313" key="2">
    <source>
        <dbReference type="EMBL" id="PSB33069.1"/>
    </source>
</evidence>
<dbReference type="SMART" id="SM00028">
    <property type="entry name" value="TPR"/>
    <property type="match status" value="5"/>
</dbReference>
<dbReference type="PANTHER" id="PTHR10098">
    <property type="entry name" value="RAPSYN-RELATED"/>
    <property type="match status" value="1"/>
</dbReference>
<feature type="domain" description="CHAT" evidence="1">
    <location>
        <begin position="676"/>
        <end position="946"/>
    </location>
</feature>